<keyword evidence="1" id="KW-0813">Transport</keyword>
<name>A0A1M6CRU4_9ACTN</name>
<organism evidence="6 7">
    <name type="scientific">Nocardiopsis flavescens</name>
    <dbReference type="NCBI Taxonomy" id="758803"/>
    <lineage>
        <taxon>Bacteria</taxon>
        <taxon>Bacillati</taxon>
        <taxon>Actinomycetota</taxon>
        <taxon>Actinomycetes</taxon>
        <taxon>Streptosporangiales</taxon>
        <taxon>Nocardiopsidaceae</taxon>
        <taxon>Nocardiopsis</taxon>
    </lineage>
</organism>
<dbReference type="PANTHER" id="PTHR42788">
    <property type="entry name" value="TAURINE IMPORT ATP-BINDING PROTEIN-RELATED"/>
    <property type="match status" value="1"/>
</dbReference>
<dbReference type="InterPro" id="IPR003593">
    <property type="entry name" value="AAA+_ATPase"/>
</dbReference>
<accession>A0A1M6CRU4</accession>
<evidence type="ECO:0000256" key="1">
    <source>
        <dbReference type="ARBA" id="ARBA00022448"/>
    </source>
</evidence>
<evidence type="ECO:0000256" key="4">
    <source>
        <dbReference type="SAM" id="MobiDB-lite"/>
    </source>
</evidence>
<dbReference type="EMBL" id="FQZK01000001">
    <property type="protein sequence ID" value="SHI63561.1"/>
    <property type="molecule type" value="Genomic_DNA"/>
</dbReference>
<evidence type="ECO:0000313" key="7">
    <source>
        <dbReference type="Proteomes" id="UP000184452"/>
    </source>
</evidence>
<protein>
    <submittedName>
        <fullName evidence="6">NitT/TauT family transport system ATP-binding protein</fullName>
    </submittedName>
</protein>
<sequence length="290" mass="31346">MSSRTEPTATEEAAAPEAAPPAPAGRTPSGCAITIEGVSKTYAADAGPVHALTPTDLEVAPGEFVVLLGPSGCGKTTLLRMLAGLEVPTEGSVRMGDRTLFAPGALAPQRDALGSLGFVFQAPTLMPWRRIGRNIELPLEGKGPRRRERRERAALMAEKVGLEDFLRHYPRQLSGGMQQRAAIARALVHDPDVLLMDEPFGALDAMTRDQMNILLQQLWMDTGKTVVLVTHSISEAVFLADRIVLLSPRPGRVKDVVEIDFPRPRPLSVSADPEFGEIVARLRAQLGEHE</sequence>
<proteinExistence type="predicted"/>
<keyword evidence="7" id="KW-1185">Reference proteome</keyword>
<feature type="region of interest" description="Disordered" evidence="4">
    <location>
        <begin position="1"/>
        <end position="30"/>
    </location>
</feature>
<gene>
    <name evidence="6" type="ORF">SAMN05421803_101792</name>
</gene>
<feature type="domain" description="ABC transporter" evidence="5">
    <location>
        <begin position="33"/>
        <end position="273"/>
    </location>
</feature>
<dbReference type="PROSITE" id="PS00211">
    <property type="entry name" value="ABC_TRANSPORTER_1"/>
    <property type="match status" value="1"/>
</dbReference>
<dbReference type="RefSeq" id="WP_073374936.1">
    <property type="nucleotide sequence ID" value="NZ_FQZK01000001.1"/>
</dbReference>
<evidence type="ECO:0000313" key="6">
    <source>
        <dbReference type="EMBL" id="SHI63561.1"/>
    </source>
</evidence>
<dbReference type="STRING" id="758803.SAMN05421803_101792"/>
<dbReference type="GO" id="GO:0016887">
    <property type="term" value="F:ATP hydrolysis activity"/>
    <property type="evidence" value="ECO:0007669"/>
    <property type="project" value="InterPro"/>
</dbReference>
<dbReference type="Pfam" id="PF00005">
    <property type="entry name" value="ABC_tran"/>
    <property type="match status" value="1"/>
</dbReference>
<dbReference type="SUPFAM" id="SSF52540">
    <property type="entry name" value="P-loop containing nucleoside triphosphate hydrolases"/>
    <property type="match status" value="1"/>
</dbReference>
<dbReference type="PROSITE" id="PS50893">
    <property type="entry name" value="ABC_TRANSPORTER_2"/>
    <property type="match status" value="1"/>
</dbReference>
<dbReference type="GO" id="GO:0005524">
    <property type="term" value="F:ATP binding"/>
    <property type="evidence" value="ECO:0007669"/>
    <property type="project" value="UniProtKB-KW"/>
</dbReference>
<keyword evidence="3 6" id="KW-0067">ATP-binding</keyword>
<evidence type="ECO:0000256" key="3">
    <source>
        <dbReference type="ARBA" id="ARBA00022840"/>
    </source>
</evidence>
<dbReference type="Proteomes" id="UP000184452">
    <property type="component" value="Unassembled WGS sequence"/>
</dbReference>
<dbReference type="InterPro" id="IPR003439">
    <property type="entry name" value="ABC_transporter-like_ATP-bd"/>
</dbReference>
<dbReference type="OrthoDB" id="3514167at2"/>
<evidence type="ECO:0000259" key="5">
    <source>
        <dbReference type="PROSITE" id="PS50893"/>
    </source>
</evidence>
<dbReference type="AlphaFoldDB" id="A0A1M6CRU4"/>
<evidence type="ECO:0000256" key="2">
    <source>
        <dbReference type="ARBA" id="ARBA00022741"/>
    </source>
</evidence>
<feature type="compositionally biased region" description="Low complexity" evidence="4">
    <location>
        <begin position="1"/>
        <end position="17"/>
    </location>
</feature>
<dbReference type="InterPro" id="IPR017871">
    <property type="entry name" value="ABC_transporter-like_CS"/>
</dbReference>
<dbReference type="InterPro" id="IPR050166">
    <property type="entry name" value="ABC_transporter_ATP-bind"/>
</dbReference>
<keyword evidence="2" id="KW-0547">Nucleotide-binding</keyword>
<dbReference type="Gene3D" id="3.40.50.300">
    <property type="entry name" value="P-loop containing nucleotide triphosphate hydrolases"/>
    <property type="match status" value="1"/>
</dbReference>
<reference evidence="6 7" key="1">
    <citation type="submission" date="2016-11" db="EMBL/GenBank/DDBJ databases">
        <authorList>
            <person name="Jaros S."/>
            <person name="Januszkiewicz K."/>
            <person name="Wedrychowicz H."/>
        </authorList>
    </citation>
    <scope>NUCLEOTIDE SEQUENCE [LARGE SCALE GENOMIC DNA]</scope>
    <source>
        <strain evidence="6 7">CGMCC 4.5723</strain>
    </source>
</reference>
<dbReference type="InterPro" id="IPR027417">
    <property type="entry name" value="P-loop_NTPase"/>
</dbReference>
<dbReference type="CDD" id="cd03293">
    <property type="entry name" value="ABC_NrtD_SsuB_transporters"/>
    <property type="match status" value="1"/>
</dbReference>
<dbReference type="SMART" id="SM00382">
    <property type="entry name" value="AAA"/>
    <property type="match status" value="1"/>
</dbReference>
<dbReference type="PANTHER" id="PTHR42788:SF13">
    <property type="entry name" value="ALIPHATIC SULFONATES IMPORT ATP-BINDING PROTEIN SSUB"/>
    <property type="match status" value="1"/>
</dbReference>